<gene>
    <name evidence="1" type="ORF">BDCG_16918</name>
</gene>
<sequence length="94" mass="10618">MRFQNVSSLKRDLGEGLEDMDGAKEGPERSIRRRWSFWLELYLRCPVQLNMMHFDTGKAIAGGAQCGCAEARSGWGVGKTFGKRKDVLFCAMEK</sequence>
<evidence type="ECO:0000313" key="1">
    <source>
        <dbReference type="EMBL" id="OAT01109.1"/>
    </source>
</evidence>
<accession>A0ABX2VVC8</accession>
<evidence type="ECO:0000313" key="2">
    <source>
        <dbReference type="Proteomes" id="UP000002039"/>
    </source>
</evidence>
<keyword evidence="2" id="KW-1185">Reference proteome</keyword>
<dbReference type="GeneID" id="69031810"/>
<name>A0ABX2VVC8_AJEDR</name>
<dbReference type="RefSeq" id="XP_045280836.1">
    <property type="nucleotide sequence ID" value="XM_045426096.1"/>
</dbReference>
<dbReference type="EMBL" id="EQ999976">
    <property type="protein sequence ID" value="OAT01109.1"/>
    <property type="molecule type" value="Genomic_DNA"/>
</dbReference>
<proteinExistence type="predicted"/>
<reference evidence="2" key="1">
    <citation type="journal article" date="2015" name="PLoS Genet.">
        <title>The dynamic genome and transcriptome of the human fungal pathogen Blastomyces and close relative Emmonsia.</title>
        <authorList>
            <person name="Munoz J.F."/>
            <person name="Gauthier G.M."/>
            <person name="Desjardins C.A."/>
            <person name="Gallo J.E."/>
            <person name="Holder J."/>
            <person name="Sullivan T.D."/>
            <person name="Marty A.J."/>
            <person name="Carmen J.C."/>
            <person name="Chen Z."/>
            <person name="Ding L."/>
            <person name="Gujja S."/>
            <person name="Magrini V."/>
            <person name="Misas E."/>
            <person name="Mitreva M."/>
            <person name="Priest M."/>
            <person name="Saif S."/>
            <person name="Whiston E.A."/>
            <person name="Young S."/>
            <person name="Zeng Q."/>
            <person name="Goldman W.E."/>
            <person name="Mardis E.R."/>
            <person name="Taylor J.W."/>
            <person name="McEwen J.G."/>
            <person name="Clay O.K."/>
            <person name="Klein B.S."/>
            <person name="Cuomo C.A."/>
        </authorList>
    </citation>
    <scope>NUCLEOTIDE SEQUENCE [LARGE SCALE GENOMIC DNA]</scope>
    <source>
        <strain evidence="2">ER-3 / ATCC MYA-2586</strain>
    </source>
</reference>
<protein>
    <submittedName>
        <fullName evidence="1">Uncharacterized protein</fullName>
    </submittedName>
</protein>
<dbReference type="Proteomes" id="UP000002039">
    <property type="component" value="Unassembled WGS sequence"/>
</dbReference>
<organism evidence="1 2">
    <name type="scientific">Ajellomyces dermatitidis (strain ER-3 / ATCC MYA-2586)</name>
    <name type="common">Blastomyces dermatitidis</name>
    <dbReference type="NCBI Taxonomy" id="559297"/>
    <lineage>
        <taxon>Eukaryota</taxon>
        <taxon>Fungi</taxon>
        <taxon>Dikarya</taxon>
        <taxon>Ascomycota</taxon>
        <taxon>Pezizomycotina</taxon>
        <taxon>Eurotiomycetes</taxon>
        <taxon>Eurotiomycetidae</taxon>
        <taxon>Onygenales</taxon>
        <taxon>Ajellomycetaceae</taxon>
        <taxon>Blastomyces</taxon>
    </lineage>
</organism>